<organism evidence="4 5">
    <name type="scientific">Candidatus Sulfuritelmatomonas gaucii</name>
    <dbReference type="NCBI Taxonomy" id="2043161"/>
    <lineage>
        <taxon>Bacteria</taxon>
        <taxon>Pseudomonadati</taxon>
        <taxon>Acidobacteriota</taxon>
        <taxon>Terriglobia</taxon>
        <taxon>Terriglobales</taxon>
        <taxon>Acidobacteriaceae</taxon>
        <taxon>Candidatus Sulfuritelmatomonas</taxon>
    </lineage>
</organism>
<evidence type="ECO:0000313" key="5">
    <source>
        <dbReference type="Proteomes" id="UP000239735"/>
    </source>
</evidence>
<evidence type="ECO:0000256" key="2">
    <source>
        <dbReference type="ARBA" id="ARBA00022723"/>
    </source>
</evidence>
<dbReference type="GO" id="GO:0046872">
    <property type="term" value="F:metal ion binding"/>
    <property type="evidence" value="ECO:0007669"/>
    <property type="project" value="UniProtKB-KW"/>
</dbReference>
<name>A0A2N9L869_9BACT</name>
<evidence type="ECO:0000256" key="3">
    <source>
        <dbReference type="PIRSR" id="PIRSR607837-1"/>
    </source>
</evidence>
<dbReference type="InterPro" id="IPR034660">
    <property type="entry name" value="DinB/YfiT-like"/>
</dbReference>
<gene>
    <name evidence="4" type="ORF">SBA5_240052</name>
</gene>
<evidence type="ECO:0000256" key="1">
    <source>
        <dbReference type="ARBA" id="ARBA00008635"/>
    </source>
</evidence>
<dbReference type="Gene3D" id="1.20.120.450">
    <property type="entry name" value="dinb family like domain"/>
    <property type="match status" value="1"/>
</dbReference>
<dbReference type="InterPro" id="IPR007837">
    <property type="entry name" value="DinB"/>
</dbReference>
<dbReference type="SUPFAM" id="SSF109854">
    <property type="entry name" value="DinB/YfiT-like putative metalloenzymes"/>
    <property type="match status" value="1"/>
</dbReference>
<evidence type="ECO:0000313" key="4">
    <source>
        <dbReference type="EMBL" id="SPE19469.1"/>
    </source>
</evidence>
<sequence length="170" mass="19407">MEESEMELKKFFLEQLEREGVASRKAIERVPEGKNTWKPHAKSMELGYLAALTATMPGWIGMMIRTDEYDLADPNRHRPMVMETRAELLAALENALADSRKALNNTTEEHLMKHWKLRMGDMVMSDQPRYAALMDGAITHLAHHRGQLTVYLRLLESSVPAIYGPSADER</sequence>
<accession>A0A2N9L869</accession>
<feature type="binding site" evidence="3">
    <location>
        <position position="140"/>
    </location>
    <ligand>
        <name>a divalent metal cation</name>
        <dbReference type="ChEBI" id="CHEBI:60240"/>
    </ligand>
</feature>
<dbReference type="Pfam" id="PF05163">
    <property type="entry name" value="DinB"/>
    <property type="match status" value="1"/>
</dbReference>
<proteinExistence type="inferred from homology"/>
<protein>
    <submittedName>
        <fullName evidence="4">DinB</fullName>
    </submittedName>
</protein>
<keyword evidence="2 3" id="KW-0479">Metal-binding</keyword>
<dbReference type="AlphaFoldDB" id="A0A2N9L869"/>
<dbReference type="Proteomes" id="UP000239735">
    <property type="component" value="Unassembled WGS sequence"/>
</dbReference>
<reference evidence="5" key="1">
    <citation type="submission" date="2018-02" db="EMBL/GenBank/DDBJ databases">
        <authorList>
            <person name="Hausmann B."/>
        </authorList>
    </citation>
    <scope>NUCLEOTIDE SEQUENCE [LARGE SCALE GENOMIC DNA]</scope>
    <source>
        <strain evidence="5">Peat soil MAG SbA5</strain>
    </source>
</reference>
<dbReference type="EMBL" id="OKRB01000080">
    <property type="protein sequence ID" value="SPE19469.1"/>
    <property type="molecule type" value="Genomic_DNA"/>
</dbReference>
<comment type="similarity">
    <text evidence="1">Belongs to the DinB family.</text>
</comment>
<feature type="binding site" evidence="3">
    <location>
        <position position="144"/>
    </location>
    <ligand>
        <name>a divalent metal cation</name>
        <dbReference type="ChEBI" id="CHEBI:60240"/>
    </ligand>
</feature>